<dbReference type="InterPro" id="IPR027843">
    <property type="entry name" value="DUF4440"/>
</dbReference>
<comment type="caution">
    <text evidence="3">The sequence shown here is derived from an EMBL/GenBank/DDBJ whole genome shotgun (WGS) entry which is preliminary data.</text>
</comment>
<evidence type="ECO:0000259" key="2">
    <source>
        <dbReference type="Pfam" id="PF14534"/>
    </source>
</evidence>
<protein>
    <submittedName>
        <fullName evidence="3">SnoaL-like domain protein</fullName>
    </submittedName>
</protein>
<dbReference type="Proteomes" id="UP000318995">
    <property type="component" value="Unassembled WGS sequence"/>
</dbReference>
<evidence type="ECO:0000313" key="4">
    <source>
        <dbReference type="Proteomes" id="UP000318995"/>
    </source>
</evidence>
<dbReference type="AlphaFoldDB" id="A0A5C5VQ83"/>
<feature type="domain" description="DUF4440" evidence="2">
    <location>
        <begin position="32"/>
        <end position="138"/>
    </location>
</feature>
<dbReference type="InterPro" id="IPR011944">
    <property type="entry name" value="Steroid_delta5-4_isomerase"/>
</dbReference>
<evidence type="ECO:0000313" key="3">
    <source>
        <dbReference type="EMBL" id="TWT40744.1"/>
    </source>
</evidence>
<dbReference type="Pfam" id="PF14534">
    <property type="entry name" value="DUF4440"/>
    <property type="match status" value="1"/>
</dbReference>
<dbReference type="InterPro" id="IPR032710">
    <property type="entry name" value="NTF2-like_dom_sf"/>
</dbReference>
<gene>
    <name evidence="3" type="ORF">Pla111_31620</name>
</gene>
<dbReference type="NCBIfam" id="TIGR02246">
    <property type="entry name" value="SgcJ/EcaC family oxidoreductase"/>
    <property type="match status" value="1"/>
</dbReference>
<feature type="signal peptide" evidence="1">
    <location>
        <begin position="1"/>
        <end position="20"/>
    </location>
</feature>
<dbReference type="EMBL" id="SJPH01000010">
    <property type="protein sequence ID" value="TWT40744.1"/>
    <property type="molecule type" value="Genomic_DNA"/>
</dbReference>
<organism evidence="3 4">
    <name type="scientific">Botrimarina hoheduenensis</name>
    <dbReference type="NCBI Taxonomy" id="2528000"/>
    <lineage>
        <taxon>Bacteria</taxon>
        <taxon>Pseudomonadati</taxon>
        <taxon>Planctomycetota</taxon>
        <taxon>Planctomycetia</taxon>
        <taxon>Pirellulales</taxon>
        <taxon>Lacipirellulaceae</taxon>
        <taxon>Botrimarina</taxon>
    </lineage>
</organism>
<reference evidence="3 4" key="1">
    <citation type="submission" date="2019-02" db="EMBL/GenBank/DDBJ databases">
        <title>Deep-cultivation of Planctomycetes and their phenomic and genomic characterization uncovers novel biology.</title>
        <authorList>
            <person name="Wiegand S."/>
            <person name="Jogler M."/>
            <person name="Boedeker C."/>
            <person name="Pinto D."/>
            <person name="Vollmers J."/>
            <person name="Rivas-Marin E."/>
            <person name="Kohn T."/>
            <person name="Peeters S.H."/>
            <person name="Heuer A."/>
            <person name="Rast P."/>
            <person name="Oberbeckmann S."/>
            <person name="Bunk B."/>
            <person name="Jeske O."/>
            <person name="Meyerdierks A."/>
            <person name="Storesund J.E."/>
            <person name="Kallscheuer N."/>
            <person name="Luecker S."/>
            <person name="Lage O.M."/>
            <person name="Pohl T."/>
            <person name="Merkel B.J."/>
            <person name="Hornburger P."/>
            <person name="Mueller R.-W."/>
            <person name="Bruemmer F."/>
            <person name="Labrenz M."/>
            <person name="Spormann A.M."/>
            <person name="Op Den Camp H."/>
            <person name="Overmann J."/>
            <person name="Amann R."/>
            <person name="Jetten M.S.M."/>
            <person name="Mascher T."/>
            <person name="Medema M.H."/>
            <person name="Devos D.P."/>
            <person name="Kaster A.-K."/>
            <person name="Ovreas L."/>
            <person name="Rohde M."/>
            <person name="Galperin M.Y."/>
            <person name="Jogler C."/>
        </authorList>
    </citation>
    <scope>NUCLEOTIDE SEQUENCE [LARGE SCALE GENOMIC DNA]</scope>
    <source>
        <strain evidence="3 4">Pla111</strain>
    </source>
</reference>
<feature type="chain" id="PRO_5023055119" evidence="1">
    <location>
        <begin position="21"/>
        <end position="307"/>
    </location>
</feature>
<dbReference type="Gene3D" id="3.10.450.50">
    <property type="match status" value="1"/>
</dbReference>
<dbReference type="OrthoDB" id="263788at2"/>
<keyword evidence="4" id="KW-1185">Reference proteome</keyword>
<sequence precursor="true">MRSCLLFMVAFSGVAGPAMSARATELQTELSARFAGYLSAFDEGDAEALGRFWAADAVAYDDATGQVTEGRPAIKEEFADFFTRHPRARLTGQLDTVRAIRPEVAIGEGSVTLFVPDDEPTRSAFTIVLVKEGGTWVIESSHERELPQPTTPRDALQDFAWLVGDWRDESDAVDVRTKIRWSANEAFLIRSFQAEYKDAQGIEGTQVIGWDPRDRGFRTWIFSSDGSFGEGTIAKQGAGWLIKMTHVGGNGEVSAEGQLITRLADDAFQVEAIGSTIGGMPVPASDPVKVVRVVADQAASAAVGGTR</sequence>
<name>A0A5C5VQ83_9BACT</name>
<accession>A0A5C5VQ83</accession>
<proteinExistence type="predicted"/>
<dbReference type="RefSeq" id="WP_146575357.1">
    <property type="nucleotide sequence ID" value="NZ_SJPH01000010.1"/>
</dbReference>
<evidence type="ECO:0000256" key="1">
    <source>
        <dbReference type="SAM" id="SignalP"/>
    </source>
</evidence>
<keyword evidence="1" id="KW-0732">Signal</keyword>
<dbReference type="SUPFAM" id="SSF54427">
    <property type="entry name" value="NTF2-like"/>
    <property type="match status" value="1"/>
</dbReference>